<evidence type="ECO:0000259" key="8">
    <source>
        <dbReference type="Pfam" id="PF12704"/>
    </source>
</evidence>
<organism evidence="9 10">
    <name type="scientific">Segatella buccae ATCC 33574</name>
    <dbReference type="NCBI Taxonomy" id="873513"/>
    <lineage>
        <taxon>Bacteria</taxon>
        <taxon>Pseudomonadati</taxon>
        <taxon>Bacteroidota</taxon>
        <taxon>Bacteroidia</taxon>
        <taxon>Bacteroidales</taxon>
        <taxon>Prevotellaceae</taxon>
        <taxon>Segatella</taxon>
    </lineage>
</organism>
<feature type="transmembrane region" description="Helical" evidence="6">
    <location>
        <begin position="383"/>
        <end position="407"/>
    </location>
</feature>
<dbReference type="InterPro" id="IPR003838">
    <property type="entry name" value="ABC3_permease_C"/>
</dbReference>
<keyword evidence="5 6" id="KW-0472">Membrane</keyword>
<name>E6K476_9BACT</name>
<dbReference type="AlphaFoldDB" id="E6K476"/>
<feature type="domain" description="ABC3 transporter permease C-terminal" evidence="7">
    <location>
        <begin position="686"/>
        <end position="796"/>
    </location>
</feature>
<feature type="transmembrane region" description="Helical" evidence="6">
    <location>
        <begin position="724"/>
        <end position="755"/>
    </location>
</feature>
<feature type="transmembrane region" description="Helical" evidence="6">
    <location>
        <begin position="341"/>
        <end position="363"/>
    </location>
</feature>
<sequence>MSDAERQQRRKVMIKNLKSAILNLPRRGRHNVAKILCLGFGLAIGAVLIAQVYFQESYDTFFPEADRTYQIYEEYTIDGEHDEGEKTSGGVAQGVKSYCPQVEAATRSTQLLGDALFAVDNDRKISLNAYLADSCFFDVFPQKIGQGKAKETLSRPFYCLVSHEVAGRIGGNVVGRHLTCKEYPGLTFTIGGVFDDFPYNSSLHGTDLVIALGSIGKMMYDGSERWVGNDRYRSYVRLAQGKTPADLRSNIEKMLREKIPQKELKKAGVTMDYDLKLLNDIYTGDPYVKTMSRILLLLAFVLLFSSVMNYLLIVIGNMVGRTREMAVRKCFGADRTDIGSIVFCEAVVHIACAVVLAGLLIFVCKGTIEQLTATPACALLLNRGGLFLLLVLAAMLLLGGVLPGFLYSAVPVATAFHGYAESRRKWKLALLAFQFAAASLLLCLLLTIARQYAFMVGFNPGYDYDNLAVLTIDGATVQQKEKCIADLRKKAYVAAISSADALFINGQPGNNVTLPTDDRELFNAADLNNVSDGFTDLMGLKVVQGRKFTEQTDSLREVMVSRSFVEAMKKTAHWNDNVVGKRVCISGHSGDANVPFTICGVYADVRLHSFSNPDERPSVMFYNRRPAAHLLIKLNDMKEADMTDIMNKATMMFPDNKVSLHSYASMLANLYHAQQSFRTAVLVGGMVTLIIALLGLIGYTTDEVNRRRKEIAVRKVNGARLQDILRLFVGNISWVAVPSLVVGGIGAYIVSAGWIEQFSERVTLNPLLFVWCIALIWATIISVVVFNSLKVAQGNPVDYLKDE</sequence>
<feature type="transmembrane region" description="Helical" evidence="6">
    <location>
        <begin position="428"/>
        <end position="449"/>
    </location>
</feature>
<dbReference type="GO" id="GO:0022857">
    <property type="term" value="F:transmembrane transporter activity"/>
    <property type="evidence" value="ECO:0007669"/>
    <property type="project" value="TreeGrafter"/>
</dbReference>
<dbReference type="InterPro" id="IPR050250">
    <property type="entry name" value="Macrolide_Exporter_MacB"/>
</dbReference>
<protein>
    <submittedName>
        <fullName evidence="9">Efflux ABC transporter, permease protein</fullName>
    </submittedName>
</protein>
<evidence type="ECO:0000313" key="10">
    <source>
        <dbReference type="Proteomes" id="UP000003112"/>
    </source>
</evidence>
<evidence type="ECO:0000313" key="9">
    <source>
        <dbReference type="EMBL" id="EFU31625.1"/>
    </source>
</evidence>
<evidence type="ECO:0000256" key="2">
    <source>
        <dbReference type="ARBA" id="ARBA00022475"/>
    </source>
</evidence>
<feature type="transmembrane region" description="Helical" evidence="6">
    <location>
        <begin position="767"/>
        <end position="786"/>
    </location>
</feature>
<evidence type="ECO:0000256" key="4">
    <source>
        <dbReference type="ARBA" id="ARBA00022989"/>
    </source>
</evidence>
<evidence type="ECO:0000256" key="5">
    <source>
        <dbReference type="ARBA" id="ARBA00023136"/>
    </source>
</evidence>
<evidence type="ECO:0000256" key="6">
    <source>
        <dbReference type="SAM" id="Phobius"/>
    </source>
</evidence>
<comment type="subcellular location">
    <subcellularLocation>
        <location evidence="1">Cell membrane</location>
        <topology evidence="1">Multi-pass membrane protein</topology>
    </subcellularLocation>
</comment>
<evidence type="ECO:0000259" key="7">
    <source>
        <dbReference type="Pfam" id="PF02687"/>
    </source>
</evidence>
<dbReference type="eggNOG" id="COG0577">
    <property type="taxonomic scope" value="Bacteria"/>
</dbReference>
<dbReference type="Pfam" id="PF12704">
    <property type="entry name" value="MacB_PCD"/>
    <property type="match status" value="1"/>
</dbReference>
<keyword evidence="3 6" id="KW-0812">Transmembrane</keyword>
<keyword evidence="10" id="KW-1185">Reference proteome</keyword>
<feature type="domain" description="MacB-like periplasmic core" evidence="8">
    <location>
        <begin position="38"/>
        <end position="253"/>
    </location>
</feature>
<feature type="transmembrane region" description="Helical" evidence="6">
    <location>
        <begin position="294"/>
        <end position="320"/>
    </location>
</feature>
<gene>
    <name evidence="9" type="ORF">HMPREF6485_0399</name>
</gene>
<dbReference type="PANTHER" id="PTHR30572:SF18">
    <property type="entry name" value="ABC-TYPE MACROLIDE FAMILY EXPORT SYSTEM PERMEASE COMPONENT 2"/>
    <property type="match status" value="1"/>
</dbReference>
<dbReference type="Pfam" id="PF02687">
    <property type="entry name" value="FtsX"/>
    <property type="match status" value="2"/>
</dbReference>
<feature type="transmembrane region" description="Helical" evidence="6">
    <location>
        <begin position="680"/>
        <end position="699"/>
    </location>
</feature>
<dbReference type="STRING" id="873513.HMPREF6485_0399"/>
<feature type="transmembrane region" description="Helical" evidence="6">
    <location>
        <begin position="35"/>
        <end position="54"/>
    </location>
</feature>
<proteinExistence type="predicted"/>
<feature type="domain" description="ABC3 transporter permease C-terminal" evidence="7">
    <location>
        <begin position="297"/>
        <end position="397"/>
    </location>
</feature>
<dbReference type="EMBL" id="AEPD01000010">
    <property type="protein sequence ID" value="EFU31625.1"/>
    <property type="molecule type" value="Genomic_DNA"/>
</dbReference>
<reference evidence="9 10" key="1">
    <citation type="submission" date="2010-10" db="EMBL/GenBank/DDBJ databases">
        <authorList>
            <person name="Muzny D."/>
            <person name="Qin X."/>
            <person name="Deng J."/>
            <person name="Jiang H."/>
            <person name="Liu Y."/>
            <person name="Qu J."/>
            <person name="Song X.-Z."/>
            <person name="Zhang L."/>
            <person name="Thornton R."/>
            <person name="Coyle M."/>
            <person name="Francisco L."/>
            <person name="Jackson L."/>
            <person name="Javaid M."/>
            <person name="Korchina V."/>
            <person name="Kovar C."/>
            <person name="Mata R."/>
            <person name="Mathew T."/>
            <person name="Ngo R."/>
            <person name="Nguyen L."/>
            <person name="Nguyen N."/>
            <person name="Okwuonu G."/>
            <person name="Ongeri F."/>
            <person name="Pham C."/>
            <person name="Simmons D."/>
            <person name="Wilczek-Boney K."/>
            <person name="Hale W."/>
            <person name="Jakkamsetti A."/>
            <person name="Pham P."/>
            <person name="Ruth R."/>
            <person name="San Lucas F."/>
            <person name="Warren J."/>
            <person name="Zhang J."/>
            <person name="Zhao Z."/>
            <person name="Zhou C."/>
            <person name="Zhu D."/>
            <person name="Lee S."/>
            <person name="Bess C."/>
            <person name="Blankenburg K."/>
            <person name="Forbes L."/>
            <person name="Fu Q."/>
            <person name="Gubbala S."/>
            <person name="Hirani K."/>
            <person name="Jayaseelan J.C."/>
            <person name="Lara F."/>
            <person name="Munidasa M."/>
            <person name="Palculict T."/>
            <person name="Patil S."/>
            <person name="Pu L.-L."/>
            <person name="Saada N."/>
            <person name="Tang L."/>
            <person name="Weissenberger G."/>
            <person name="Zhu Y."/>
            <person name="Hemphill L."/>
            <person name="Shang Y."/>
            <person name="Youmans B."/>
            <person name="Ayvaz T."/>
            <person name="Ross M."/>
            <person name="Santibanez J."/>
            <person name="Aqrawi P."/>
            <person name="Gross S."/>
            <person name="Joshi V."/>
            <person name="Fowler G."/>
            <person name="Nazareth L."/>
            <person name="Reid J."/>
            <person name="Worley K."/>
            <person name="Petrosino J."/>
            <person name="Highlander S."/>
            <person name="Gibbs R."/>
        </authorList>
    </citation>
    <scope>NUCLEOTIDE SEQUENCE [LARGE SCALE GENOMIC DNA]</scope>
    <source>
        <strain evidence="9 10">ATCC 33574</strain>
    </source>
</reference>
<dbReference type="PANTHER" id="PTHR30572">
    <property type="entry name" value="MEMBRANE COMPONENT OF TRANSPORTER-RELATED"/>
    <property type="match status" value="1"/>
</dbReference>
<dbReference type="Proteomes" id="UP000003112">
    <property type="component" value="Unassembled WGS sequence"/>
</dbReference>
<comment type="caution">
    <text evidence="9">The sequence shown here is derived from an EMBL/GenBank/DDBJ whole genome shotgun (WGS) entry which is preliminary data.</text>
</comment>
<evidence type="ECO:0000256" key="1">
    <source>
        <dbReference type="ARBA" id="ARBA00004651"/>
    </source>
</evidence>
<keyword evidence="4 6" id="KW-1133">Transmembrane helix</keyword>
<dbReference type="InterPro" id="IPR025857">
    <property type="entry name" value="MacB_PCD"/>
</dbReference>
<accession>E6K476</accession>
<keyword evidence="2" id="KW-1003">Cell membrane</keyword>
<dbReference type="GO" id="GO:0005886">
    <property type="term" value="C:plasma membrane"/>
    <property type="evidence" value="ECO:0007669"/>
    <property type="project" value="UniProtKB-SubCell"/>
</dbReference>
<evidence type="ECO:0000256" key="3">
    <source>
        <dbReference type="ARBA" id="ARBA00022692"/>
    </source>
</evidence>
<dbReference type="HOGENOM" id="CLU_008713_0_1_10"/>